<comment type="caution">
    <text evidence="3">The sequence shown here is derived from an EMBL/GenBank/DDBJ whole genome shotgun (WGS) entry which is preliminary data.</text>
</comment>
<feature type="transmembrane region" description="Helical" evidence="2">
    <location>
        <begin position="86"/>
        <end position="109"/>
    </location>
</feature>
<sequence length="115" mass="12925">MQSMAVMALRSQLRAEEEARPRDERESAAALVESEVRDDDLSEEENLRRLEAELRAYLSRLEAGAEWLAFLRRLEAEAEQVSGSSLWATLDGLCCGGMLLAAAYGYLFLCIMKSY</sequence>
<keyword evidence="4" id="KW-1185">Reference proteome</keyword>
<gene>
    <name evidence="3" type="primary">gb27721</name>
    <name evidence="3" type="ORF">PR202_gb27721</name>
</gene>
<organism evidence="3 4">
    <name type="scientific">Eleusine coracana subsp. coracana</name>
    <dbReference type="NCBI Taxonomy" id="191504"/>
    <lineage>
        <taxon>Eukaryota</taxon>
        <taxon>Viridiplantae</taxon>
        <taxon>Streptophyta</taxon>
        <taxon>Embryophyta</taxon>
        <taxon>Tracheophyta</taxon>
        <taxon>Spermatophyta</taxon>
        <taxon>Magnoliopsida</taxon>
        <taxon>Liliopsida</taxon>
        <taxon>Poales</taxon>
        <taxon>Poaceae</taxon>
        <taxon>PACMAD clade</taxon>
        <taxon>Chloridoideae</taxon>
        <taxon>Cynodonteae</taxon>
        <taxon>Eleusininae</taxon>
        <taxon>Eleusine</taxon>
    </lineage>
</organism>
<keyword evidence="2" id="KW-0472">Membrane</keyword>
<name>A0AAV5FUI6_ELECO</name>
<reference evidence="3" key="1">
    <citation type="journal article" date="2018" name="DNA Res.">
        <title>Multiple hybrid de novo genome assembly of finger millet, an orphan allotetraploid crop.</title>
        <authorList>
            <person name="Hatakeyama M."/>
            <person name="Aluri S."/>
            <person name="Balachadran M.T."/>
            <person name="Sivarajan S.R."/>
            <person name="Patrignani A."/>
            <person name="Gruter S."/>
            <person name="Poveda L."/>
            <person name="Shimizu-Inatsugi R."/>
            <person name="Baeten J."/>
            <person name="Francoijs K.J."/>
            <person name="Nataraja K.N."/>
            <person name="Reddy Y.A.N."/>
            <person name="Phadnis S."/>
            <person name="Ravikumar R.L."/>
            <person name="Schlapbach R."/>
            <person name="Sreeman S.M."/>
            <person name="Shimizu K.K."/>
        </authorList>
    </citation>
    <scope>NUCLEOTIDE SEQUENCE</scope>
</reference>
<accession>A0AAV5FUI6</accession>
<evidence type="ECO:0000313" key="4">
    <source>
        <dbReference type="Proteomes" id="UP001054889"/>
    </source>
</evidence>
<dbReference type="AlphaFoldDB" id="A0AAV5FUI6"/>
<evidence type="ECO:0000313" key="3">
    <source>
        <dbReference type="EMBL" id="GJN38657.1"/>
    </source>
</evidence>
<feature type="region of interest" description="Disordered" evidence="1">
    <location>
        <begin position="1"/>
        <end position="35"/>
    </location>
</feature>
<feature type="compositionally biased region" description="Basic and acidic residues" evidence="1">
    <location>
        <begin position="13"/>
        <end position="27"/>
    </location>
</feature>
<reference evidence="3" key="2">
    <citation type="submission" date="2021-12" db="EMBL/GenBank/DDBJ databases">
        <title>Resequencing data analysis of finger millet.</title>
        <authorList>
            <person name="Hatakeyama M."/>
            <person name="Aluri S."/>
            <person name="Balachadran M.T."/>
            <person name="Sivarajan S.R."/>
            <person name="Poveda L."/>
            <person name="Shimizu-Inatsugi R."/>
            <person name="Schlapbach R."/>
            <person name="Sreeman S.M."/>
            <person name="Shimizu K.K."/>
        </authorList>
    </citation>
    <scope>NUCLEOTIDE SEQUENCE</scope>
</reference>
<evidence type="ECO:0000256" key="2">
    <source>
        <dbReference type="SAM" id="Phobius"/>
    </source>
</evidence>
<proteinExistence type="predicted"/>
<keyword evidence="2" id="KW-1133">Transmembrane helix</keyword>
<evidence type="ECO:0000256" key="1">
    <source>
        <dbReference type="SAM" id="MobiDB-lite"/>
    </source>
</evidence>
<protein>
    <submittedName>
        <fullName evidence="3">Uncharacterized protein</fullName>
    </submittedName>
</protein>
<keyword evidence="2" id="KW-0812">Transmembrane</keyword>
<dbReference type="Proteomes" id="UP001054889">
    <property type="component" value="Unassembled WGS sequence"/>
</dbReference>
<dbReference type="EMBL" id="BQKI01000097">
    <property type="protein sequence ID" value="GJN38657.1"/>
    <property type="molecule type" value="Genomic_DNA"/>
</dbReference>